<dbReference type="AlphaFoldDB" id="A0A8F1LAK1"/>
<geneLocation type="plasmid" evidence="1">
    <name>pCTX-M-1.A</name>
</geneLocation>
<proteinExistence type="predicted"/>
<gene>
    <name evidence="1" type="primary">repA_1</name>
    <name evidence="1" type="ORF">IHCLGBEB_00036</name>
</gene>
<protein>
    <submittedName>
        <fullName evidence="1">Replication initiation protein</fullName>
    </submittedName>
</protein>
<organism evidence="1">
    <name type="scientific">Escherichia coli</name>
    <dbReference type="NCBI Taxonomy" id="562"/>
    <lineage>
        <taxon>Bacteria</taxon>
        <taxon>Pseudomonadati</taxon>
        <taxon>Pseudomonadota</taxon>
        <taxon>Gammaproteobacteria</taxon>
        <taxon>Enterobacterales</taxon>
        <taxon>Enterobacteriaceae</taxon>
        <taxon>Escherichia</taxon>
    </lineage>
</organism>
<accession>A0A8F1LAK1</accession>
<sequence length="76" mass="8918">MSVSRLAREISPKDSKGKVIPELEVTVSRLSRLLAEQVRFGVLFQMKPLWDREFRQRSHYVWITPAGWQMLSASTW</sequence>
<dbReference type="EMBL" id="MW978788">
    <property type="protein sequence ID" value="QWP89233.1"/>
    <property type="molecule type" value="Genomic_DNA"/>
</dbReference>
<reference evidence="1" key="1">
    <citation type="journal article" date="2021" name="Antibiotics">
        <title>Does an Antibiotic Stewardship Applied in a Pig Farm Lead to Low ESBL Prevalence?</title>
        <authorList>
            <person name="Fournier C."/>
            <person name="Nordmann P."/>
            <person name="Pittet O."/>
            <person name="Poirel L."/>
        </authorList>
    </citation>
    <scope>NUCLEOTIDE SEQUENCE</scope>
    <source>
        <strain evidence="1">J53</strain>
    </source>
</reference>
<keyword evidence="1" id="KW-0614">Plasmid</keyword>
<name>A0A8F1LAK1_ECOLX</name>
<evidence type="ECO:0000313" key="1">
    <source>
        <dbReference type="EMBL" id="QWP89233.1"/>
    </source>
</evidence>